<dbReference type="AlphaFoldDB" id="A0A7C8KRI2"/>
<dbReference type="RefSeq" id="WP_153402144.1">
    <property type="nucleotide sequence ID" value="NZ_ML762426.1"/>
</dbReference>
<dbReference type="PROSITE" id="PS51257">
    <property type="entry name" value="PROKAR_LIPOPROTEIN"/>
    <property type="match status" value="1"/>
</dbReference>
<feature type="chain" id="PRO_5028823355" description="Lipoprotein" evidence="1">
    <location>
        <begin position="27"/>
        <end position="209"/>
    </location>
</feature>
<organism evidence="2 3">
    <name type="scientific">Gracilibacillus oryzae</name>
    <dbReference type="NCBI Taxonomy" id="1672701"/>
    <lineage>
        <taxon>Bacteria</taxon>
        <taxon>Bacillati</taxon>
        <taxon>Bacillota</taxon>
        <taxon>Bacilli</taxon>
        <taxon>Bacillales</taxon>
        <taxon>Bacillaceae</taxon>
        <taxon>Gracilibacillus</taxon>
    </lineage>
</organism>
<keyword evidence="1" id="KW-0732">Signal</keyword>
<evidence type="ECO:0000256" key="1">
    <source>
        <dbReference type="SAM" id="SignalP"/>
    </source>
</evidence>
<sequence>MCLSKRIYMILFFLLVFLLVGSGCSAEENTGDQPTITKNPDSEYEQTFSDLNLGVLFHFDFYLPQADNRWVDIWVEKYSDGKMKAEPLIQLSYGHSPDSVQEGRLGFGMINHDTQTPLLFLFAPGMSTEPEVIDKQSDTETITWNYTIGEEKTELELGEEITLAAYREKEGSSIRTEDFQDEESINRIIEEGDMVMLLKLKVTEESPEQ</sequence>
<comment type="caution">
    <text evidence="2">The sequence shown here is derived from an EMBL/GenBank/DDBJ whole genome shotgun (WGS) entry which is preliminary data.</text>
</comment>
<dbReference type="OrthoDB" id="2716638at2"/>
<evidence type="ECO:0008006" key="4">
    <source>
        <dbReference type="Google" id="ProtNLM"/>
    </source>
</evidence>
<proteinExistence type="predicted"/>
<name>A0A7C8KRI2_9BACI</name>
<reference evidence="2 3" key="1">
    <citation type="submission" date="2019-10" db="EMBL/GenBank/DDBJ databases">
        <title>Gracilibacillus sp. nov. isolated from rice seeds.</title>
        <authorList>
            <person name="He S."/>
        </authorList>
    </citation>
    <scope>NUCLEOTIDE SEQUENCE [LARGE SCALE GENOMIC DNA]</scope>
    <source>
        <strain evidence="2 3">TD8</strain>
    </source>
</reference>
<dbReference type="Proteomes" id="UP000480246">
    <property type="component" value="Unassembled WGS sequence"/>
</dbReference>
<dbReference type="EMBL" id="WEID01000027">
    <property type="protein sequence ID" value="KAB8138146.1"/>
    <property type="molecule type" value="Genomic_DNA"/>
</dbReference>
<keyword evidence="3" id="KW-1185">Reference proteome</keyword>
<feature type="signal peptide" evidence="1">
    <location>
        <begin position="1"/>
        <end position="26"/>
    </location>
</feature>
<accession>A0A7C8KRI2</accession>
<protein>
    <recommendedName>
        <fullName evidence="4">Lipoprotein</fullName>
    </recommendedName>
</protein>
<gene>
    <name evidence="2" type="ORF">F9U64_06280</name>
</gene>
<evidence type="ECO:0000313" key="3">
    <source>
        <dbReference type="Proteomes" id="UP000480246"/>
    </source>
</evidence>
<evidence type="ECO:0000313" key="2">
    <source>
        <dbReference type="EMBL" id="KAB8138146.1"/>
    </source>
</evidence>